<gene>
    <name evidence="2" type="ORF">B0H17DRAFT_1201248</name>
    <name evidence="1" type="ORF">B0H17DRAFT_1206268</name>
</gene>
<evidence type="ECO:0000313" key="1">
    <source>
        <dbReference type="EMBL" id="KAJ7679986.1"/>
    </source>
</evidence>
<evidence type="ECO:0000313" key="2">
    <source>
        <dbReference type="EMBL" id="KAJ7691138.1"/>
    </source>
</evidence>
<keyword evidence="3" id="KW-1185">Reference proteome</keyword>
<sequence>MRSAAPAILPMCVSCYDTCVQFCAVPALSSLSAGERCERPWHFLMYTMYLNTMSPLLNHMVCAPATEAVSHRGVHPGLAGQSIAVHDSFMAIRERFTTDLQAATASFNF</sequence>
<evidence type="ECO:0000313" key="3">
    <source>
        <dbReference type="Proteomes" id="UP001221757"/>
    </source>
</evidence>
<dbReference type="EMBL" id="JARKIE010000125">
    <property type="protein sequence ID" value="KAJ7679986.1"/>
    <property type="molecule type" value="Genomic_DNA"/>
</dbReference>
<dbReference type="Proteomes" id="UP001221757">
    <property type="component" value="Unassembled WGS sequence"/>
</dbReference>
<protein>
    <submittedName>
        <fullName evidence="2">Uncharacterized protein</fullName>
    </submittedName>
</protein>
<reference evidence="2" key="1">
    <citation type="submission" date="2023-03" db="EMBL/GenBank/DDBJ databases">
        <title>Massive genome expansion in bonnet fungi (Mycena s.s.) driven by repeated elements and novel gene families across ecological guilds.</title>
        <authorList>
            <consortium name="Lawrence Berkeley National Laboratory"/>
            <person name="Harder C.B."/>
            <person name="Miyauchi S."/>
            <person name="Viragh M."/>
            <person name="Kuo A."/>
            <person name="Thoen E."/>
            <person name="Andreopoulos B."/>
            <person name="Lu D."/>
            <person name="Skrede I."/>
            <person name="Drula E."/>
            <person name="Henrissat B."/>
            <person name="Morin E."/>
            <person name="Kohler A."/>
            <person name="Barry K."/>
            <person name="LaButti K."/>
            <person name="Morin E."/>
            <person name="Salamov A."/>
            <person name="Lipzen A."/>
            <person name="Mereny Z."/>
            <person name="Hegedus B."/>
            <person name="Baldrian P."/>
            <person name="Stursova M."/>
            <person name="Weitz H."/>
            <person name="Taylor A."/>
            <person name="Grigoriev I.V."/>
            <person name="Nagy L.G."/>
            <person name="Martin F."/>
            <person name="Kauserud H."/>
        </authorList>
    </citation>
    <scope>NUCLEOTIDE SEQUENCE</scope>
    <source>
        <strain evidence="2">CBHHK067</strain>
    </source>
</reference>
<comment type="caution">
    <text evidence="2">The sequence shown here is derived from an EMBL/GenBank/DDBJ whole genome shotgun (WGS) entry which is preliminary data.</text>
</comment>
<dbReference type="EMBL" id="JARKIE010000060">
    <property type="protein sequence ID" value="KAJ7691138.1"/>
    <property type="molecule type" value="Genomic_DNA"/>
</dbReference>
<organism evidence="2 3">
    <name type="scientific">Mycena rosella</name>
    <name type="common">Pink bonnet</name>
    <name type="synonym">Agaricus rosellus</name>
    <dbReference type="NCBI Taxonomy" id="1033263"/>
    <lineage>
        <taxon>Eukaryota</taxon>
        <taxon>Fungi</taxon>
        <taxon>Dikarya</taxon>
        <taxon>Basidiomycota</taxon>
        <taxon>Agaricomycotina</taxon>
        <taxon>Agaricomycetes</taxon>
        <taxon>Agaricomycetidae</taxon>
        <taxon>Agaricales</taxon>
        <taxon>Marasmiineae</taxon>
        <taxon>Mycenaceae</taxon>
        <taxon>Mycena</taxon>
    </lineage>
</organism>
<proteinExistence type="predicted"/>
<name>A0AAD7GJP9_MYCRO</name>
<accession>A0AAD7GJP9</accession>
<dbReference type="AlphaFoldDB" id="A0AAD7GJP9"/>